<dbReference type="InterPro" id="IPR012337">
    <property type="entry name" value="RNaseH-like_sf"/>
</dbReference>
<name>A0AAV2RDH4_MEGNR</name>
<gene>
    <name evidence="2" type="ORF">MNOR_LOCUS23138</name>
</gene>
<dbReference type="SUPFAM" id="SSF53098">
    <property type="entry name" value="Ribonuclease H-like"/>
    <property type="match status" value="1"/>
</dbReference>
<sequence>MINQIIQRCFICKRHRAIYLRFTYPRPKPLPIFRTKFLAPYVACGVDLAGPFKVTEGLSKIKVWITLFTCLVTRAIYLVLVKDLKASTFFRALKELSCRHSTPLLLLSDNATNFSSTNKLLKEIANHLPEFQETEGLNIVWKFIPVKAPWTGGVYERLIGNLKSNLDKMNFNQIINIEEFREHIYECERVINDRPLQQVGDNEVITPSMLLYGRKLGGGGTLSSLYVDNLLEDSKYLQKILPQIYRDNIRRRKKFWEAFQADYLDSLRLSGEPPKHGDLRSKRIPKVGDLIMIHDVDARIKPKRALILETLTSDDGGIRACRVRIGTNESIRPVSSFRDLELNVYDTYQHQDSDSDDHKISGITVDHFKRLNGNCVPDTVEPVDQENLLQDPVPQKDVRKCKIKARHLIYKHFS</sequence>
<dbReference type="Gene3D" id="3.30.420.10">
    <property type="entry name" value="Ribonuclease H-like superfamily/Ribonuclease H"/>
    <property type="match status" value="1"/>
</dbReference>
<comment type="caution">
    <text evidence="2">The sequence shown here is derived from an EMBL/GenBank/DDBJ whole genome shotgun (WGS) entry which is preliminary data.</text>
</comment>
<evidence type="ECO:0000313" key="3">
    <source>
        <dbReference type="Proteomes" id="UP001497623"/>
    </source>
</evidence>
<dbReference type="PANTHER" id="PTHR47331">
    <property type="entry name" value="PHD-TYPE DOMAIN-CONTAINING PROTEIN"/>
    <property type="match status" value="1"/>
</dbReference>
<dbReference type="GO" id="GO:0015074">
    <property type="term" value="P:DNA integration"/>
    <property type="evidence" value="ECO:0007669"/>
    <property type="project" value="InterPro"/>
</dbReference>
<feature type="domain" description="Integrase catalytic" evidence="1">
    <location>
        <begin position="36"/>
        <end position="215"/>
    </location>
</feature>
<dbReference type="GO" id="GO:0003676">
    <property type="term" value="F:nucleic acid binding"/>
    <property type="evidence" value="ECO:0007669"/>
    <property type="project" value="InterPro"/>
</dbReference>
<dbReference type="InterPro" id="IPR036397">
    <property type="entry name" value="RNaseH_sf"/>
</dbReference>
<reference evidence="2 3" key="1">
    <citation type="submission" date="2024-05" db="EMBL/GenBank/DDBJ databases">
        <authorList>
            <person name="Wallberg A."/>
        </authorList>
    </citation>
    <scope>NUCLEOTIDE SEQUENCE [LARGE SCALE GENOMIC DNA]</scope>
</reference>
<dbReference type="InterPro" id="IPR001584">
    <property type="entry name" value="Integrase_cat-core"/>
</dbReference>
<organism evidence="2 3">
    <name type="scientific">Meganyctiphanes norvegica</name>
    <name type="common">Northern krill</name>
    <name type="synonym">Thysanopoda norvegica</name>
    <dbReference type="NCBI Taxonomy" id="48144"/>
    <lineage>
        <taxon>Eukaryota</taxon>
        <taxon>Metazoa</taxon>
        <taxon>Ecdysozoa</taxon>
        <taxon>Arthropoda</taxon>
        <taxon>Crustacea</taxon>
        <taxon>Multicrustacea</taxon>
        <taxon>Malacostraca</taxon>
        <taxon>Eumalacostraca</taxon>
        <taxon>Eucarida</taxon>
        <taxon>Euphausiacea</taxon>
        <taxon>Euphausiidae</taxon>
        <taxon>Meganyctiphanes</taxon>
    </lineage>
</organism>
<accession>A0AAV2RDH4</accession>
<dbReference type="EMBL" id="CAXKWB010020103">
    <property type="protein sequence ID" value="CAL4122416.1"/>
    <property type="molecule type" value="Genomic_DNA"/>
</dbReference>
<proteinExistence type="predicted"/>
<dbReference type="PROSITE" id="PS50994">
    <property type="entry name" value="INTEGRASE"/>
    <property type="match status" value="1"/>
</dbReference>
<dbReference type="Pfam" id="PF18701">
    <property type="entry name" value="DUF5641"/>
    <property type="match status" value="1"/>
</dbReference>
<dbReference type="AlphaFoldDB" id="A0AAV2RDH4"/>
<keyword evidence="3" id="KW-1185">Reference proteome</keyword>
<dbReference type="InterPro" id="IPR040676">
    <property type="entry name" value="DUF5641"/>
</dbReference>
<dbReference type="Proteomes" id="UP001497623">
    <property type="component" value="Unassembled WGS sequence"/>
</dbReference>
<evidence type="ECO:0000259" key="1">
    <source>
        <dbReference type="PROSITE" id="PS50994"/>
    </source>
</evidence>
<protein>
    <recommendedName>
        <fullName evidence="1">Integrase catalytic domain-containing protein</fullName>
    </recommendedName>
</protein>
<evidence type="ECO:0000313" key="2">
    <source>
        <dbReference type="EMBL" id="CAL4122416.1"/>
    </source>
</evidence>
<dbReference type="PANTHER" id="PTHR47331:SF2">
    <property type="match status" value="1"/>
</dbReference>